<dbReference type="Proteomes" id="UP000092713">
    <property type="component" value="Unassembled WGS sequence"/>
</dbReference>
<dbReference type="InterPro" id="IPR029787">
    <property type="entry name" value="Nucleotide_cyclase"/>
</dbReference>
<keyword evidence="5" id="KW-1185">Reference proteome</keyword>
<dbReference type="SUPFAM" id="SSF55073">
    <property type="entry name" value="Nucleotide cyclase"/>
    <property type="match status" value="1"/>
</dbReference>
<dbReference type="InterPro" id="IPR000014">
    <property type="entry name" value="PAS"/>
</dbReference>
<dbReference type="CDD" id="cd00130">
    <property type="entry name" value="PAS"/>
    <property type="match status" value="1"/>
</dbReference>
<dbReference type="PROSITE" id="PS50887">
    <property type="entry name" value="GGDEF"/>
    <property type="match status" value="1"/>
</dbReference>
<evidence type="ECO:0000259" key="3">
    <source>
        <dbReference type="PROSITE" id="PS50887"/>
    </source>
</evidence>
<dbReference type="SMART" id="SM00267">
    <property type="entry name" value="GGDEF"/>
    <property type="match status" value="1"/>
</dbReference>
<evidence type="ECO:0000256" key="1">
    <source>
        <dbReference type="SAM" id="MobiDB-lite"/>
    </source>
</evidence>
<accession>A0A1A7BZ58</accession>
<dbReference type="PROSITE" id="PS50112">
    <property type="entry name" value="PAS"/>
    <property type="match status" value="1"/>
</dbReference>
<sequence>MNPLIRAPMASFADLLLDAICMVDADGRFVFVSAACERIFGYAQREMIGMVMLDLVAPADRQRTLDAARAIMDGHAQTHFENRYIRKDGSLVHIMWSARWSEADQLRVAVARDITVLKQARQKQAALYAISEAAHASEDLATLFRHIHQILGELLPAAGLYMTLLDQHGQPEEFASRADEQQTAPPCDLARLLADEVLSTGQPLRLGPGTGTGPGNGHEHWLAVPLTTARRTLGALLLHGGSDAGSYTEQDQELLQFVAKQIATVIERKQLHAHMQFMAMHDELTGLPNRRLFHDRLQTAFARAQRKQERLSLLFLDLNGFKRVNDEHGHARGDLLLQAVAKRLKQCLRESDTLARLGGDEFVVLLENNAQGSDVLLVEQKIHAALALGFALDNGLCLRTTASIGCAHYPEHGASTQQLLRHADQAMYAAKAKLAGLSGSGEVRHRRGTQTAGADADPG</sequence>
<dbReference type="FunFam" id="3.30.70.270:FF:000001">
    <property type="entry name" value="Diguanylate cyclase domain protein"/>
    <property type="match status" value="1"/>
</dbReference>
<dbReference type="SUPFAM" id="SSF55785">
    <property type="entry name" value="PYP-like sensor domain (PAS domain)"/>
    <property type="match status" value="1"/>
</dbReference>
<dbReference type="InterPro" id="IPR013656">
    <property type="entry name" value="PAS_4"/>
</dbReference>
<comment type="caution">
    <text evidence="4">The sequence shown here is derived from an EMBL/GenBank/DDBJ whole genome shotgun (WGS) entry which is preliminary data.</text>
</comment>
<dbReference type="InterPro" id="IPR043128">
    <property type="entry name" value="Rev_trsase/Diguanyl_cyclase"/>
</dbReference>
<evidence type="ECO:0000313" key="4">
    <source>
        <dbReference type="EMBL" id="OBV38941.1"/>
    </source>
</evidence>
<reference evidence="4 5" key="1">
    <citation type="submission" date="2016-04" db="EMBL/GenBank/DDBJ databases">
        <title>Draft genome sequence of Janthinobacterium psychrotolerans sp. nov., isolated from freshwater sediments in Denmark.</title>
        <authorList>
            <person name="Gong X."/>
            <person name="Skrivergaard S."/>
            <person name="Korsgaard B.S."/>
            <person name="Schreiber L."/>
            <person name="Marshall I.P."/>
            <person name="Finster K."/>
            <person name="Schramm A."/>
        </authorList>
    </citation>
    <scope>NUCLEOTIDE SEQUENCE [LARGE SCALE GENOMIC DNA]</scope>
    <source>
        <strain evidence="4 5">S3-2</strain>
    </source>
</reference>
<gene>
    <name evidence="4" type="ORF">ASR47_1007257</name>
</gene>
<feature type="domain" description="GGDEF" evidence="3">
    <location>
        <begin position="309"/>
        <end position="448"/>
    </location>
</feature>
<proteinExistence type="predicted"/>
<feature type="region of interest" description="Disordered" evidence="1">
    <location>
        <begin position="439"/>
        <end position="459"/>
    </location>
</feature>
<dbReference type="PATRIC" id="fig|1747903.4.peg.2504"/>
<evidence type="ECO:0000313" key="5">
    <source>
        <dbReference type="Proteomes" id="UP000092713"/>
    </source>
</evidence>
<dbReference type="InterPro" id="IPR000160">
    <property type="entry name" value="GGDEF_dom"/>
</dbReference>
<feature type="domain" description="PAS" evidence="2">
    <location>
        <begin position="5"/>
        <end position="75"/>
    </location>
</feature>
<dbReference type="InterPro" id="IPR052163">
    <property type="entry name" value="DGC-Regulatory_Protein"/>
</dbReference>
<dbReference type="Pfam" id="PF13185">
    <property type="entry name" value="GAF_2"/>
    <property type="match status" value="1"/>
</dbReference>
<dbReference type="EMBL" id="LOCQ01000056">
    <property type="protein sequence ID" value="OBV38941.1"/>
    <property type="molecule type" value="Genomic_DNA"/>
</dbReference>
<dbReference type="Pfam" id="PF08448">
    <property type="entry name" value="PAS_4"/>
    <property type="match status" value="1"/>
</dbReference>
<dbReference type="Pfam" id="PF00990">
    <property type="entry name" value="GGDEF"/>
    <property type="match status" value="1"/>
</dbReference>
<dbReference type="InterPro" id="IPR003018">
    <property type="entry name" value="GAF"/>
</dbReference>
<organism evidence="4 5">
    <name type="scientific">Janthinobacterium psychrotolerans</name>
    <dbReference type="NCBI Taxonomy" id="1747903"/>
    <lineage>
        <taxon>Bacteria</taxon>
        <taxon>Pseudomonadati</taxon>
        <taxon>Pseudomonadota</taxon>
        <taxon>Betaproteobacteria</taxon>
        <taxon>Burkholderiales</taxon>
        <taxon>Oxalobacteraceae</taxon>
        <taxon>Janthinobacterium</taxon>
    </lineage>
</organism>
<dbReference type="CDD" id="cd01949">
    <property type="entry name" value="GGDEF"/>
    <property type="match status" value="1"/>
</dbReference>
<dbReference type="RefSeq" id="WP_082988952.1">
    <property type="nucleotide sequence ID" value="NZ_LOCQ01000056.1"/>
</dbReference>
<dbReference type="SMART" id="SM00091">
    <property type="entry name" value="PAS"/>
    <property type="match status" value="1"/>
</dbReference>
<dbReference type="Gene3D" id="3.30.450.20">
    <property type="entry name" value="PAS domain"/>
    <property type="match status" value="1"/>
</dbReference>
<dbReference type="SMART" id="SM00065">
    <property type="entry name" value="GAF"/>
    <property type="match status" value="1"/>
</dbReference>
<dbReference type="OrthoDB" id="5571399at2"/>
<dbReference type="PANTHER" id="PTHR46663:SF3">
    <property type="entry name" value="SLL0267 PROTEIN"/>
    <property type="match status" value="1"/>
</dbReference>
<dbReference type="GO" id="GO:0003824">
    <property type="term" value="F:catalytic activity"/>
    <property type="evidence" value="ECO:0007669"/>
    <property type="project" value="UniProtKB-ARBA"/>
</dbReference>
<dbReference type="AlphaFoldDB" id="A0A1A7BZ58"/>
<dbReference type="NCBIfam" id="TIGR00229">
    <property type="entry name" value="sensory_box"/>
    <property type="match status" value="1"/>
</dbReference>
<name>A0A1A7BZ58_9BURK</name>
<evidence type="ECO:0000259" key="2">
    <source>
        <dbReference type="PROSITE" id="PS50112"/>
    </source>
</evidence>
<dbReference type="InterPro" id="IPR029016">
    <property type="entry name" value="GAF-like_dom_sf"/>
</dbReference>
<dbReference type="PANTHER" id="PTHR46663">
    <property type="entry name" value="DIGUANYLATE CYCLASE DGCT-RELATED"/>
    <property type="match status" value="1"/>
</dbReference>
<dbReference type="Gene3D" id="3.30.70.270">
    <property type="match status" value="1"/>
</dbReference>
<dbReference type="SUPFAM" id="SSF55781">
    <property type="entry name" value="GAF domain-like"/>
    <property type="match status" value="1"/>
</dbReference>
<dbReference type="Gene3D" id="3.30.450.40">
    <property type="match status" value="1"/>
</dbReference>
<dbReference type="NCBIfam" id="TIGR00254">
    <property type="entry name" value="GGDEF"/>
    <property type="match status" value="1"/>
</dbReference>
<dbReference type="STRING" id="1747903.ASR47_1007257"/>
<dbReference type="InterPro" id="IPR035965">
    <property type="entry name" value="PAS-like_dom_sf"/>
</dbReference>
<protein>
    <submittedName>
        <fullName evidence="4">PAS domain S-box-containing protein/diguanylate cyclase (GGDEF) domain-containing protein</fullName>
    </submittedName>
</protein>